<dbReference type="Pfam" id="PF00578">
    <property type="entry name" value="AhpC-TSA"/>
    <property type="match status" value="1"/>
</dbReference>
<dbReference type="PROSITE" id="PS51352">
    <property type="entry name" value="THIOREDOXIN_2"/>
    <property type="match status" value="1"/>
</dbReference>
<dbReference type="STRING" id="1763537.ULVI_11995"/>
<evidence type="ECO:0000259" key="2">
    <source>
        <dbReference type="PROSITE" id="PS51352"/>
    </source>
</evidence>
<keyword evidence="4" id="KW-1185">Reference proteome</keyword>
<dbReference type="SUPFAM" id="SSF52833">
    <property type="entry name" value="Thioredoxin-like"/>
    <property type="match status" value="1"/>
</dbReference>
<accession>A0A167H428</accession>
<dbReference type="InterPro" id="IPR013766">
    <property type="entry name" value="Thioredoxin_domain"/>
</dbReference>
<gene>
    <name evidence="3" type="ORF">ULVI_11995</name>
</gene>
<comment type="caution">
    <text evidence="3">The sequence shown here is derived from an EMBL/GenBank/DDBJ whole genome shotgun (WGS) entry which is preliminary data.</text>
</comment>
<feature type="chain" id="PRO_5007887382" evidence="1">
    <location>
        <begin position="19"/>
        <end position="234"/>
    </location>
</feature>
<dbReference type="AlphaFoldDB" id="A0A167H428"/>
<evidence type="ECO:0000313" key="3">
    <source>
        <dbReference type="EMBL" id="OAB78194.1"/>
    </source>
</evidence>
<dbReference type="GO" id="GO:0016491">
    <property type="term" value="F:oxidoreductase activity"/>
    <property type="evidence" value="ECO:0007669"/>
    <property type="project" value="InterPro"/>
</dbReference>
<sequence length="234" mass="26883">MGTKLLTLFILFSFTLQAQDMAREDYFSQKIGKHIKKFTQESQRAYADNNLERAEFLFDSLINNVVNGSYLDNFKVKKLSGKKSELNDFKKPVFLITYASWCVPGVGEIPALNDLVAEHHDEIDFVVLFWDSKDKVKKATKEYHKKINVMYVDEKENTNNHVVKTMKHSLGFPTSFYIDSNKRILDVQRGVLHAYNESYDTSFNMNYDSFLNGVATLKSLSPNTNLNPVATKIP</sequence>
<feature type="signal peptide" evidence="1">
    <location>
        <begin position="1"/>
        <end position="18"/>
    </location>
</feature>
<reference evidence="3 4" key="1">
    <citation type="submission" date="2016-02" db="EMBL/GenBank/DDBJ databases">
        <title>Ulvibacter sp. LPB0005, isolated from Thais luteostoma.</title>
        <authorList>
            <person name="Shin S.-K."/>
            <person name="Yi H."/>
        </authorList>
    </citation>
    <scope>NUCLEOTIDE SEQUENCE [LARGE SCALE GENOMIC DNA]</scope>
    <source>
        <strain evidence="3 4">LPB0005</strain>
    </source>
</reference>
<keyword evidence="1" id="KW-0732">Signal</keyword>
<evidence type="ECO:0000256" key="1">
    <source>
        <dbReference type="SAM" id="SignalP"/>
    </source>
</evidence>
<name>A0A167H428_9FLAO</name>
<dbReference type="Gene3D" id="3.40.30.10">
    <property type="entry name" value="Glutaredoxin"/>
    <property type="match status" value="1"/>
</dbReference>
<dbReference type="Proteomes" id="UP000077013">
    <property type="component" value="Unassembled WGS sequence"/>
</dbReference>
<dbReference type="GO" id="GO:0016209">
    <property type="term" value="F:antioxidant activity"/>
    <property type="evidence" value="ECO:0007669"/>
    <property type="project" value="InterPro"/>
</dbReference>
<dbReference type="EMBL" id="LRXL01000045">
    <property type="protein sequence ID" value="OAB78194.1"/>
    <property type="molecule type" value="Genomic_DNA"/>
</dbReference>
<dbReference type="RefSeq" id="WP_068593022.1">
    <property type="nucleotide sequence ID" value="NZ_LRXL01000045.1"/>
</dbReference>
<proteinExistence type="predicted"/>
<evidence type="ECO:0000313" key="4">
    <source>
        <dbReference type="Proteomes" id="UP000077013"/>
    </source>
</evidence>
<protein>
    <submittedName>
        <fullName evidence="3">Thiol-disulfide oxidoreductase</fullName>
    </submittedName>
</protein>
<feature type="domain" description="Thioredoxin" evidence="2">
    <location>
        <begin position="65"/>
        <end position="219"/>
    </location>
</feature>
<dbReference type="OrthoDB" id="1134224at2"/>
<dbReference type="InterPro" id="IPR036249">
    <property type="entry name" value="Thioredoxin-like_sf"/>
</dbReference>
<organism evidence="3 4">
    <name type="scientific">Cochleicola gelatinilyticus</name>
    <dbReference type="NCBI Taxonomy" id="1763537"/>
    <lineage>
        <taxon>Bacteria</taxon>
        <taxon>Pseudomonadati</taxon>
        <taxon>Bacteroidota</taxon>
        <taxon>Flavobacteriia</taxon>
        <taxon>Flavobacteriales</taxon>
        <taxon>Flavobacteriaceae</taxon>
        <taxon>Cochleicola</taxon>
    </lineage>
</organism>
<dbReference type="InterPro" id="IPR000866">
    <property type="entry name" value="AhpC/TSA"/>
</dbReference>